<dbReference type="InterPro" id="IPR023210">
    <property type="entry name" value="NADP_OxRdtase_dom"/>
</dbReference>
<evidence type="ECO:0000313" key="3">
    <source>
        <dbReference type="EMBL" id="KAF2106609.1"/>
    </source>
</evidence>
<organism evidence="3 4">
    <name type="scientific">Lophiotrema nucula</name>
    <dbReference type="NCBI Taxonomy" id="690887"/>
    <lineage>
        <taxon>Eukaryota</taxon>
        <taxon>Fungi</taxon>
        <taxon>Dikarya</taxon>
        <taxon>Ascomycota</taxon>
        <taxon>Pezizomycotina</taxon>
        <taxon>Dothideomycetes</taxon>
        <taxon>Pleosporomycetidae</taxon>
        <taxon>Pleosporales</taxon>
        <taxon>Lophiotremataceae</taxon>
        <taxon>Lophiotrema</taxon>
    </lineage>
</organism>
<dbReference type="CDD" id="cd19075">
    <property type="entry name" value="AKR_AKR7A1-5"/>
    <property type="match status" value="1"/>
</dbReference>
<keyword evidence="1" id="KW-0560">Oxidoreductase</keyword>
<keyword evidence="4" id="KW-1185">Reference proteome</keyword>
<dbReference type="AlphaFoldDB" id="A0A6A5YH85"/>
<dbReference type="InterPro" id="IPR050523">
    <property type="entry name" value="AKR_Detox_Biosynth"/>
</dbReference>
<dbReference type="InterPro" id="IPR020471">
    <property type="entry name" value="AKR"/>
</dbReference>
<dbReference type="Proteomes" id="UP000799770">
    <property type="component" value="Unassembled WGS sequence"/>
</dbReference>
<feature type="domain" description="NADP-dependent oxidoreductase" evidence="2">
    <location>
        <begin position="6"/>
        <end position="301"/>
    </location>
</feature>
<name>A0A6A5YH85_9PLEO</name>
<dbReference type="PRINTS" id="PR00069">
    <property type="entry name" value="ALDKETRDTASE"/>
</dbReference>
<dbReference type="PANTHER" id="PTHR43364:SF4">
    <property type="entry name" value="NAD(P)-LINKED OXIDOREDUCTASE SUPERFAMILY PROTEIN"/>
    <property type="match status" value="1"/>
</dbReference>
<dbReference type="SUPFAM" id="SSF51430">
    <property type="entry name" value="NAD(P)-linked oxidoreductase"/>
    <property type="match status" value="1"/>
</dbReference>
<dbReference type="InterPro" id="IPR036812">
    <property type="entry name" value="NAD(P)_OxRdtase_dom_sf"/>
</dbReference>
<proteinExistence type="predicted"/>
<protein>
    <submittedName>
        <fullName evidence="3">NADP-dependent oxidoreductase domain-containing protein</fullName>
    </submittedName>
</protein>
<accession>A0A6A5YH85</accession>
<dbReference type="GO" id="GO:0016491">
    <property type="term" value="F:oxidoreductase activity"/>
    <property type="evidence" value="ECO:0007669"/>
    <property type="project" value="UniProtKB-KW"/>
</dbReference>
<evidence type="ECO:0000259" key="2">
    <source>
        <dbReference type="Pfam" id="PF00248"/>
    </source>
</evidence>
<gene>
    <name evidence="3" type="ORF">BDV96DRAFT_590893</name>
</gene>
<reference evidence="3" key="1">
    <citation type="journal article" date="2020" name="Stud. Mycol.">
        <title>101 Dothideomycetes genomes: a test case for predicting lifestyles and emergence of pathogens.</title>
        <authorList>
            <person name="Haridas S."/>
            <person name="Albert R."/>
            <person name="Binder M."/>
            <person name="Bloem J."/>
            <person name="Labutti K."/>
            <person name="Salamov A."/>
            <person name="Andreopoulos B."/>
            <person name="Baker S."/>
            <person name="Barry K."/>
            <person name="Bills G."/>
            <person name="Bluhm B."/>
            <person name="Cannon C."/>
            <person name="Castanera R."/>
            <person name="Culley D."/>
            <person name="Daum C."/>
            <person name="Ezra D."/>
            <person name="Gonzalez J."/>
            <person name="Henrissat B."/>
            <person name="Kuo A."/>
            <person name="Liang C."/>
            <person name="Lipzen A."/>
            <person name="Lutzoni F."/>
            <person name="Magnuson J."/>
            <person name="Mondo S."/>
            <person name="Nolan M."/>
            <person name="Ohm R."/>
            <person name="Pangilinan J."/>
            <person name="Park H.-J."/>
            <person name="Ramirez L."/>
            <person name="Alfaro M."/>
            <person name="Sun H."/>
            <person name="Tritt A."/>
            <person name="Yoshinaga Y."/>
            <person name="Zwiers L.-H."/>
            <person name="Turgeon B."/>
            <person name="Goodwin S."/>
            <person name="Spatafora J."/>
            <person name="Crous P."/>
            <person name="Grigoriev I."/>
        </authorList>
    </citation>
    <scope>NUCLEOTIDE SEQUENCE</scope>
    <source>
        <strain evidence="3">CBS 627.86</strain>
    </source>
</reference>
<dbReference type="Pfam" id="PF00248">
    <property type="entry name" value="Aldo_ket_red"/>
    <property type="match status" value="1"/>
</dbReference>
<dbReference type="EMBL" id="ML977361">
    <property type="protein sequence ID" value="KAF2106609.1"/>
    <property type="molecule type" value="Genomic_DNA"/>
</dbReference>
<dbReference type="PANTHER" id="PTHR43364">
    <property type="entry name" value="NADH-SPECIFIC METHYLGLYOXAL REDUCTASE-RELATED"/>
    <property type="match status" value="1"/>
</dbReference>
<dbReference type="Gene3D" id="3.20.20.100">
    <property type="entry name" value="NADP-dependent oxidoreductase domain"/>
    <property type="match status" value="1"/>
</dbReference>
<sequence length="320" mass="35230">MTITAVFGGASLNPYGAFNNDETIKQAFDTLKKEGVKIIDTARLYEGSEETIGRVPGHEDFTIDTKLKGGFDLGSTSKARAIADAEDSLKKANVKQFDILYIHAPDKDTPVEELVESVQELYKKGLFKRFGLSNFDAKEVQEVYDAAKAKGYVLPSVYQGNYNPVARKPEAVLFPTLRKLGFAFYAYSPLAGGFLTKTKADLDQGAGRFNDQAVGGLYNKLYNKPAHREALAEWNDIAEQEGVSKAELAYRWVGYNSAVKEELGDAVIFGASKPSQIEQTAQWLKKGPISKEAAEKIDALWKKVEHEAAADNWDVIKGGK</sequence>
<evidence type="ECO:0000256" key="1">
    <source>
        <dbReference type="ARBA" id="ARBA00023002"/>
    </source>
</evidence>
<dbReference type="OrthoDB" id="48988at2759"/>
<evidence type="ECO:0000313" key="4">
    <source>
        <dbReference type="Proteomes" id="UP000799770"/>
    </source>
</evidence>